<dbReference type="RefSeq" id="XP_041189756.1">
    <property type="nucleotide sequence ID" value="XM_041340734.1"/>
</dbReference>
<keyword evidence="5" id="KW-0812">Transmembrane</keyword>
<comment type="subcellular location">
    <subcellularLocation>
        <location evidence="1">Endoplasmic reticulum membrane</location>
        <topology evidence="1">Single-pass type I membrane protein</topology>
    </subcellularLocation>
</comment>
<keyword evidence="8" id="KW-1133">Transmembrane helix</keyword>
<dbReference type="OrthoDB" id="5327821at2759"/>
<dbReference type="EMBL" id="JABBWG010000031">
    <property type="protein sequence ID" value="KAG1810976.1"/>
    <property type="molecule type" value="Genomic_DNA"/>
</dbReference>
<dbReference type="PANTHER" id="PTHR28090:SF1">
    <property type="entry name" value="PROTEIN ROT1"/>
    <property type="match status" value="1"/>
</dbReference>
<evidence type="ECO:0000313" key="11">
    <source>
        <dbReference type="EMBL" id="KAG1810976.1"/>
    </source>
</evidence>
<dbReference type="InterPro" id="IPR019623">
    <property type="entry name" value="Rot1"/>
</dbReference>
<dbReference type="PANTHER" id="PTHR28090">
    <property type="entry name" value="PROTEIN ROT1"/>
    <property type="match status" value="1"/>
</dbReference>
<accession>A0A9P7JA47</accession>
<feature type="signal peptide" evidence="10">
    <location>
        <begin position="1"/>
        <end position="16"/>
    </location>
</feature>
<organism evidence="11 12">
    <name type="scientific">Suillus subaureus</name>
    <dbReference type="NCBI Taxonomy" id="48587"/>
    <lineage>
        <taxon>Eukaryota</taxon>
        <taxon>Fungi</taxon>
        <taxon>Dikarya</taxon>
        <taxon>Basidiomycota</taxon>
        <taxon>Agaricomycotina</taxon>
        <taxon>Agaricomycetes</taxon>
        <taxon>Agaricomycetidae</taxon>
        <taxon>Boletales</taxon>
        <taxon>Suillineae</taxon>
        <taxon>Suillaceae</taxon>
        <taxon>Suillus</taxon>
    </lineage>
</organism>
<evidence type="ECO:0000256" key="5">
    <source>
        <dbReference type="ARBA" id="ARBA00022692"/>
    </source>
</evidence>
<gene>
    <name evidence="11" type="ORF">BJ212DRAFT_1484099</name>
</gene>
<evidence type="ECO:0000256" key="1">
    <source>
        <dbReference type="ARBA" id="ARBA00004115"/>
    </source>
</evidence>
<evidence type="ECO:0000256" key="3">
    <source>
        <dbReference type="ARBA" id="ARBA00016195"/>
    </source>
</evidence>
<name>A0A9P7JA47_9AGAM</name>
<dbReference type="AlphaFoldDB" id="A0A9P7JA47"/>
<keyword evidence="6 10" id="KW-0732">Signal</keyword>
<evidence type="ECO:0000256" key="2">
    <source>
        <dbReference type="ARBA" id="ARBA00007149"/>
    </source>
</evidence>
<evidence type="ECO:0000256" key="10">
    <source>
        <dbReference type="SAM" id="SignalP"/>
    </source>
</evidence>
<keyword evidence="12" id="KW-1185">Reference proteome</keyword>
<evidence type="ECO:0000256" key="4">
    <source>
        <dbReference type="ARBA" id="ARBA00017291"/>
    </source>
</evidence>
<evidence type="ECO:0000256" key="9">
    <source>
        <dbReference type="ARBA" id="ARBA00023136"/>
    </source>
</evidence>
<evidence type="ECO:0000313" key="12">
    <source>
        <dbReference type="Proteomes" id="UP000807769"/>
    </source>
</evidence>
<sequence>MIFTSLLLLLATSAHGQTVYDAAHNVTAITGTWSSGSQNVITGPGFATPSQEAFTYPKTTGMSFSFTDDGYYEIARYRMTSNGLLSVLYFLFHAAKAVLTGTVPTCITGVMNWAHGTYVLASNGSIVMTPFGDGYQQIQDPCAAISNFIENYNDTELYILWNIYQDPVMGYTLQLYQFDGTPLPPQYLVSTSPNMLPTQALRNVSTSATTAATVQNAAVVNANAGGRRWEVASVTGLLTVISGLGLASLLL</sequence>
<keyword evidence="7" id="KW-0256">Endoplasmic reticulum</keyword>
<dbReference type="GO" id="GO:0051082">
    <property type="term" value="F:unfolded protein binding"/>
    <property type="evidence" value="ECO:0007669"/>
    <property type="project" value="TreeGrafter"/>
</dbReference>
<dbReference type="Pfam" id="PF10681">
    <property type="entry name" value="Rot1"/>
    <property type="match status" value="2"/>
</dbReference>
<dbReference type="Proteomes" id="UP000807769">
    <property type="component" value="Unassembled WGS sequence"/>
</dbReference>
<proteinExistence type="inferred from homology"/>
<comment type="similarity">
    <text evidence="2">Belongs to the ROT1 family.</text>
</comment>
<keyword evidence="9" id="KW-0472">Membrane</keyword>
<evidence type="ECO:0000256" key="8">
    <source>
        <dbReference type="ARBA" id="ARBA00022989"/>
    </source>
</evidence>
<protein>
    <recommendedName>
        <fullName evidence="4">Protein ROT1</fullName>
    </recommendedName>
    <alternativeName>
        <fullName evidence="3">Protein rot1</fullName>
    </alternativeName>
</protein>
<dbReference type="GO" id="GO:0005789">
    <property type="term" value="C:endoplasmic reticulum membrane"/>
    <property type="evidence" value="ECO:0007669"/>
    <property type="project" value="UniProtKB-SubCell"/>
</dbReference>
<feature type="chain" id="PRO_5040240846" description="Protein ROT1" evidence="10">
    <location>
        <begin position="17"/>
        <end position="251"/>
    </location>
</feature>
<dbReference type="GeneID" id="64634750"/>
<evidence type="ECO:0000256" key="6">
    <source>
        <dbReference type="ARBA" id="ARBA00022729"/>
    </source>
</evidence>
<comment type="caution">
    <text evidence="11">The sequence shown here is derived from an EMBL/GenBank/DDBJ whole genome shotgun (WGS) entry which is preliminary data.</text>
</comment>
<reference evidence="11" key="1">
    <citation type="journal article" date="2020" name="New Phytol.">
        <title>Comparative genomics reveals dynamic genome evolution in host specialist ectomycorrhizal fungi.</title>
        <authorList>
            <person name="Lofgren L.A."/>
            <person name="Nguyen N.H."/>
            <person name="Vilgalys R."/>
            <person name="Ruytinx J."/>
            <person name="Liao H.L."/>
            <person name="Branco S."/>
            <person name="Kuo A."/>
            <person name="LaButti K."/>
            <person name="Lipzen A."/>
            <person name="Andreopoulos W."/>
            <person name="Pangilinan J."/>
            <person name="Riley R."/>
            <person name="Hundley H."/>
            <person name="Na H."/>
            <person name="Barry K."/>
            <person name="Grigoriev I.V."/>
            <person name="Stajich J.E."/>
            <person name="Kennedy P.G."/>
        </authorList>
    </citation>
    <scope>NUCLEOTIDE SEQUENCE</scope>
    <source>
        <strain evidence="11">MN1</strain>
    </source>
</reference>
<dbReference type="GO" id="GO:0006458">
    <property type="term" value="P:'de novo' protein folding"/>
    <property type="evidence" value="ECO:0007669"/>
    <property type="project" value="InterPro"/>
</dbReference>
<evidence type="ECO:0000256" key="7">
    <source>
        <dbReference type="ARBA" id="ARBA00022824"/>
    </source>
</evidence>